<feature type="compositionally biased region" description="Polar residues" evidence="1">
    <location>
        <begin position="244"/>
        <end position="259"/>
    </location>
</feature>
<dbReference type="Proteomes" id="UP000095287">
    <property type="component" value="Unplaced"/>
</dbReference>
<evidence type="ECO:0000256" key="1">
    <source>
        <dbReference type="SAM" id="MobiDB-lite"/>
    </source>
</evidence>
<keyword evidence="3" id="KW-1185">Reference proteome</keyword>
<evidence type="ECO:0000313" key="4">
    <source>
        <dbReference type="WBParaSite" id="L893_g12553.t1"/>
    </source>
</evidence>
<keyword evidence="2" id="KW-0812">Transmembrane</keyword>
<reference evidence="4" key="1">
    <citation type="submission" date="2016-11" db="UniProtKB">
        <authorList>
            <consortium name="WormBaseParasite"/>
        </authorList>
    </citation>
    <scope>IDENTIFICATION</scope>
</reference>
<feature type="transmembrane region" description="Helical" evidence="2">
    <location>
        <begin position="168"/>
        <end position="189"/>
    </location>
</feature>
<dbReference type="WBParaSite" id="L893_g12553.t1">
    <property type="protein sequence ID" value="L893_g12553.t1"/>
    <property type="gene ID" value="L893_g12553"/>
</dbReference>
<feature type="transmembrane region" description="Helical" evidence="2">
    <location>
        <begin position="5"/>
        <end position="27"/>
    </location>
</feature>
<protein>
    <submittedName>
        <fullName evidence="4">Tetraspanin</fullName>
    </submittedName>
</protein>
<evidence type="ECO:0000313" key="3">
    <source>
        <dbReference type="Proteomes" id="UP000095287"/>
    </source>
</evidence>
<proteinExistence type="predicted"/>
<organism evidence="3 4">
    <name type="scientific">Steinernema glaseri</name>
    <dbReference type="NCBI Taxonomy" id="37863"/>
    <lineage>
        <taxon>Eukaryota</taxon>
        <taxon>Metazoa</taxon>
        <taxon>Ecdysozoa</taxon>
        <taxon>Nematoda</taxon>
        <taxon>Chromadorea</taxon>
        <taxon>Rhabditida</taxon>
        <taxon>Tylenchina</taxon>
        <taxon>Panagrolaimomorpha</taxon>
        <taxon>Strongyloidoidea</taxon>
        <taxon>Steinernematidae</taxon>
        <taxon>Steinernema</taxon>
    </lineage>
</organism>
<keyword evidence="2" id="KW-0472">Membrane</keyword>
<feature type="region of interest" description="Disordered" evidence="1">
    <location>
        <begin position="214"/>
        <end position="268"/>
    </location>
</feature>
<sequence>MNFHILCIVAVIAAYVVFEVLLLPSLFRFATNEWTSLLGISLWSPQLLSMFLSGALQLLTCSIGLLAVASGVKRLMYVYYSSVLFFTIVEIVYFFTWTFFVGSMHERYTQIGLLPADNTCPIWVNISENLNCLLPLYCSEYGTPFLVEGDLKNCTSSYLGWLHSETQYISMMMFFFLLPLKGWILFTALGDIRDMFKSYESPYFLWGTDEEEGFERPERKSKRKEKKNSKKGVLCTQVRHDTMESSGSGESQITLLTNEKSPHPGSPV</sequence>
<dbReference type="AlphaFoldDB" id="A0A1I7Y4E5"/>
<keyword evidence="2" id="KW-1133">Transmembrane helix</keyword>
<feature type="compositionally biased region" description="Basic residues" evidence="1">
    <location>
        <begin position="219"/>
        <end position="230"/>
    </location>
</feature>
<feature type="transmembrane region" description="Helical" evidence="2">
    <location>
        <begin position="47"/>
        <end position="70"/>
    </location>
</feature>
<name>A0A1I7Y4E5_9BILA</name>
<feature type="transmembrane region" description="Helical" evidence="2">
    <location>
        <begin position="77"/>
        <end position="100"/>
    </location>
</feature>
<evidence type="ECO:0000256" key="2">
    <source>
        <dbReference type="SAM" id="Phobius"/>
    </source>
</evidence>
<accession>A0A1I7Y4E5</accession>